<proteinExistence type="predicted"/>
<gene>
    <name evidence="1" type="ORF">CEP54_015355</name>
</gene>
<protein>
    <submittedName>
        <fullName evidence="1">Uncharacterized protein</fullName>
    </submittedName>
</protein>
<keyword evidence="2" id="KW-1185">Reference proteome</keyword>
<reference evidence="1 2" key="1">
    <citation type="submission" date="2017-06" db="EMBL/GenBank/DDBJ databases">
        <title>Comparative genomic analysis of Ambrosia Fusariam Clade fungi.</title>
        <authorList>
            <person name="Stajich J.E."/>
            <person name="Carrillo J."/>
            <person name="Kijimoto T."/>
            <person name="Eskalen A."/>
            <person name="O'Donnell K."/>
            <person name="Kasson M."/>
        </authorList>
    </citation>
    <scope>NUCLEOTIDE SEQUENCE [LARGE SCALE GENOMIC DNA]</scope>
    <source>
        <strain evidence="1 2">NRRL62584</strain>
    </source>
</reference>
<accession>A0A428NPQ3</accession>
<comment type="caution">
    <text evidence="1">The sequence shown here is derived from an EMBL/GenBank/DDBJ whole genome shotgun (WGS) entry which is preliminary data.</text>
</comment>
<organism evidence="1 2">
    <name type="scientific">Fusarium duplospermum</name>
    <dbReference type="NCBI Taxonomy" id="1325734"/>
    <lineage>
        <taxon>Eukaryota</taxon>
        <taxon>Fungi</taxon>
        <taxon>Dikarya</taxon>
        <taxon>Ascomycota</taxon>
        <taxon>Pezizomycotina</taxon>
        <taxon>Sordariomycetes</taxon>
        <taxon>Hypocreomycetidae</taxon>
        <taxon>Hypocreales</taxon>
        <taxon>Nectriaceae</taxon>
        <taxon>Fusarium</taxon>
        <taxon>Fusarium solani species complex</taxon>
    </lineage>
</organism>
<dbReference type="AlphaFoldDB" id="A0A428NPQ3"/>
<evidence type="ECO:0000313" key="2">
    <source>
        <dbReference type="Proteomes" id="UP000288168"/>
    </source>
</evidence>
<name>A0A428NPQ3_9HYPO</name>
<evidence type="ECO:0000313" key="1">
    <source>
        <dbReference type="EMBL" id="RSL42793.1"/>
    </source>
</evidence>
<sequence length="126" mass="13805">MADPDTDTMMASAESQRLDVSLEDSLGGISFGDGDIMQLVPDLIPHGVTGSEASAESPNDQCALDLLHVLRVDKPESPCQHLIQRQAIRPTQNVESDQQQSQLDHLTFDISQMLESQLDIELESAF</sequence>
<dbReference type="EMBL" id="NKCI01000350">
    <property type="protein sequence ID" value="RSL42793.1"/>
    <property type="molecule type" value="Genomic_DNA"/>
</dbReference>
<dbReference type="Proteomes" id="UP000288168">
    <property type="component" value="Unassembled WGS sequence"/>
</dbReference>